<proteinExistence type="predicted"/>
<dbReference type="AlphaFoldDB" id="A0A8K0RDP5"/>
<keyword evidence="2" id="KW-1185">Reference proteome</keyword>
<accession>A0A8K0RDP5</accession>
<dbReference type="Proteomes" id="UP000813461">
    <property type="component" value="Unassembled WGS sequence"/>
</dbReference>
<name>A0A8K0RDP5_9PLEO</name>
<evidence type="ECO:0000313" key="2">
    <source>
        <dbReference type="Proteomes" id="UP000813461"/>
    </source>
</evidence>
<organism evidence="1 2">
    <name type="scientific">Paraphoma chrysanthemicola</name>
    <dbReference type="NCBI Taxonomy" id="798071"/>
    <lineage>
        <taxon>Eukaryota</taxon>
        <taxon>Fungi</taxon>
        <taxon>Dikarya</taxon>
        <taxon>Ascomycota</taxon>
        <taxon>Pezizomycotina</taxon>
        <taxon>Dothideomycetes</taxon>
        <taxon>Pleosporomycetidae</taxon>
        <taxon>Pleosporales</taxon>
        <taxon>Pleosporineae</taxon>
        <taxon>Phaeosphaeriaceae</taxon>
        <taxon>Paraphoma</taxon>
    </lineage>
</organism>
<feature type="non-terminal residue" evidence="1">
    <location>
        <position position="114"/>
    </location>
</feature>
<sequence>MAERLTVPFEAYLRKKCQNYRPIAIRLIVLGIDEASAQLHIVIFCADDVTKRVKKFFKSSQWRDVCKQGSIKSEDCRFMIHACSRSLALNLKAAGLHQSIKIGVPTQKPTNGRF</sequence>
<reference evidence="1" key="1">
    <citation type="journal article" date="2021" name="Nat. Commun.">
        <title>Genetic determinants of endophytism in the Arabidopsis root mycobiome.</title>
        <authorList>
            <person name="Mesny F."/>
            <person name="Miyauchi S."/>
            <person name="Thiergart T."/>
            <person name="Pickel B."/>
            <person name="Atanasova L."/>
            <person name="Karlsson M."/>
            <person name="Huettel B."/>
            <person name="Barry K.W."/>
            <person name="Haridas S."/>
            <person name="Chen C."/>
            <person name="Bauer D."/>
            <person name="Andreopoulos W."/>
            <person name="Pangilinan J."/>
            <person name="LaButti K."/>
            <person name="Riley R."/>
            <person name="Lipzen A."/>
            <person name="Clum A."/>
            <person name="Drula E."/>
            <person name="Henrissat B."/>
            <person name="Kohler A."/>
            <person name="Grigoriev I.V."/>
            <person name="Martin F.M."/>
            <person name="Hacquard S."/>
        </authorList>
    </citation>
    <scope>NUCLEOTIDE SEQUENCE</scope>
    <source>
        <strain evidence="1">MPI-SDFR-AT-0120</strain>
    </source>
</reference>
<comment type="caution">
    <text evidence="1">The sequence shown here is derived from an EMBL/GenBank/DDBJ whole genome shotgun (WGS) entry which is preliminary data.</text>
</comment>
<dbReference type="EMBL" id="JAGMVJ010000003">
    <property type="protein sequence ID" value="KAH7092230.1"/>
    <property type="molecule type" value="Genomic_DNA"/>
</dbReference>
<dbReference type="OrthoDB" id="5865767at2759"/>
<gene>
    <name evidence="1" type="ORF">FB567DRAFT_516809</name>
</gene>
<protein>
    <submittedName>
        <fullName evidence="1">Uncharacterized protein</fullName>
    </submittedName>
</protein>
<evidence type="ECO:0000313" key="1">
    <source>
        <dbReference type="EMBL" id="KAH7092230.1"/>
    </source>
</evidence>